<organism evidence="1">
    <name type="scientific">Rhizophora mucronata</name>
    <name type="common">Asiatic mangrove</name>
    <dbReference type="NCBI Taxonomy" id="61149"/>
    <lineage>
        <taxon>Eukaryota</taxon>
        <taxon>Viridiplantae</taxon>
        <taxon>Streptophyta</taxon>
        <taxon>Embryophyta</taxon>
        <taxon>Tracheophyta</taxon>
        <taxon>Spermatophyta</taxon>
        <taxon>Magnoliopsida</taxon>
        <taxon>eudicotyledons</taxon>
        <taxon>Gunneridae</taxon>
        <taxon>Pentapetalae</taxon>
        <taxon>rosids</taxon>
        <taxon>fabids</taxon>
        <taxon>Malpighiales</taxon>
        <taxon>Rhizophoraceae</taxon>
        <taxon>Rhizophora</taxon>
    </lineage>
</organism>
<dbReference type="AlphaFoldDB" id="A0A2P2PIY2"/>
<dbReference type="EMBL" id="GGEC01074230">
    <property type="protein sequence ID" value="MBX54714.1"/>
    <property type="molecule type" value="Transcribed_RNA"/>
</dbReference>
<reference evidence="1" key="1">
    <citation type="submission" date="2018-02" db="EMBL/GenBank/DDBJ databases">
        <title>Rhizophora mucronata_Transcriptome.</title>
        <authorList>
            <person name="Meera S.P."/>
            <person name="Sreeshan A."/>
            <person name="Augustine A."/>
        </authorList>
    </citation>
    <scope>NUCLEOTIDE SEQUENCE</scope>
    <source>
        <tissue evidence="1">Leaf</tissue>
    </source>
</reference>
<evidence type="ECO:0000313" key="1">
    <source>
        <dbReference type="EMBL" id="MBX54714.1"/>
    </source>
</evidence>
<proteinExistence type="predicted"/>
<sequence length="23" mass="2834">MDSRSYTNSRSFFFNQKSYSMHL</sequence>
<accession>A0A2P2PIY2</accession>
<protein>
    <submittedName>
        <fullName evidence="1">Uncharacterized protein</fullName>
    </submittedName>
</protein>
<name>A0A2P2PIY2_RHIMU</name>